<evidence type="ECO:0000256" key="2">
    <source>
        <dbReference type="SAM" id="MobiDB-lite"/>
    </source>
</evidence>
<comment type="similarity">
    <text evidence="1">Belongs to the cytochrome P450 family.</text>
</comment>
<organism evidence="3 4">
    <name type="scientific">Streptomyces pratensis (strain ATCC 33331 / IAF-45CD)</name>
    <dbReference type="NCBI Taxonomy" id="591167"/>
    <lineage>
        <taxon>Bacteria</taxon>
        <taxon>Bacillati</taxon>
        <taxon>Actinomycetota</taxon>
        <taxon>Actinomycetes</taxon>
        <taxon>Kitasatosporales</taxon>
        <taxon>Streptomycetaceae</taxon>
        <taxon>Streptomyces</taxon>
    </lineage>
</organism>
<dbReference type="CDD" id="cd20623">
    <property type="entry name" value="CYP_unk"/>
    <property type="match status" value="1"/>
</dbReference>
<dbReference type="PRINTS" id="PR00359">
    <property type="entry name" value="BP450"/>
</dbReference>
<dbReference type="Gene3D" id="1.10.630.10">
    <property type="entry name" value="Cytochrome P450"/>
    <property type="match status" value="1"/>
</dbReference>
<dbReference type="GO" id="GO:0004497">
    <property type="term" value="F:monooxygenase activity"/>
    <property type="evidence" value="ECO:0007669"/>
    <property type="project" value="InterPro"/>
</dbReference>
<name>A0A8D4BAE2_STRFA</name>
<dbReference type="OrthoDB" id="4133219at2"/>
<dbReference type="GO" id="GO:0005506">
    <property type="term" value="F:iron ion binding"/>
    <property type="evidence" value="ECO:0007669"/>
    <property type="project" value="InterPro"/>
</dbReference>
<dbReference type="GO" id="GO:0016705">
    <property type="term" value="F:oxidoreductase activity, acting on paired donors, with incorporation or reduction of molecular oxygen"/>
    <property type="evidence" value="ECO:0007669"/>
    <property type="project" value="InterPro"/>
</dbReference>
<evidence type="ECO:0000313" key="4">
    <source>
        <dbReference type="Proteomes" id="UP000002066"/>
    </source>
</evidence>
<feature type="compositionally biased region" description="Low complexity" evidence="2">
    <location>
        <begin position="466"/>
        <end position="476"/>
    </location>
</feature>
<evidence type="ECO:0000313" key="3">
    <source>
        <dbReference type="EMBL" id="ADW02192.1"/>
    </source>
</evidence>
<dbReference type="AlphaFoldDB" id="A0A8D4BAE2"/>
<proteinExistence type="inferred from homology"/>
<dbReference type="PANTHER" id="PTHR46696">
    <property type="entry name" value="P450, PUTATIVE (EUROFUNG)-RELATED"/>
    <property type="match status" value="1"/>
</dbReference>
<dbReference type="SUPFAM" id="SSF48264">
    <property type="entry name" value="Cytochrome P450"/>
    <property type="match status" value="1"/>
</dbReference>
<dbReference type="GO" id="GO:0020037">
    <property type="term" value="F:heme binding"/>
    <property type="evidence" value="ECO:0007669"/>
    <property type="project" value="InterPro"/>
</dbReference>
<dbReference type="PROSITE" id="PS00086">
    <property type="entry name" value="CYTOCHROME_P450"/>
    <property type="match status" value="1"/>
</dbReference>
<reference evidence="3 4" key="1">
    <citation type="submission" date="2011-01" db="EMBL/GenBank/DDBJ databases">
        <title>Complete sequence of chromosome of Streptomyces flavogriseus ATCC 33331.</title>
        <authorList>
            <consortium name="US DOE Joint Genome Institute"/>
            <person name="Lucas S."/>
            <person name="Copeland A."/>
            <person name="Lapidus A."/>
            <person name="Cheng J.-F."/>
            <person name="Goodwin L."/>
            <person name="Pitluck S."/>
            <person name="Davenport K."/>
            <person name="Detter J.C."/>
            <person name="Han C."/>
            <person name="Tapia R."/>
            <person name="Land M."/>
            <person name="Hauser L."/>
            <person name="Kyrpides N."/>
            <person name="Ivanova N."/>
            <person name="Ovchinnikova G."/>
            <person name="Pagani I."/>
            <person name="Brumm P."/>
            <person name="Mead D."/>
            <person name="Woyke T."/>
        </authorList>
    </citation>
    <scope>NUCLEOTIDE SEQUENCE [LARGE SCALE GENOMIC DNA]</scope>
    <source>
        <strain evidence="4">ATCC 33331 / IAF-45CD</strain>
    </source>
</reference>
<dbReference type="PANTHER" id="PTHR46696:SF1">
    <property type="entry name" value="CYTOCHROME P450 YJIB-RELATED"/>
    <property type="match status" value="1"/>
</dbReference>
<dbReference type="Proteomes" id="UP000002066">
    <property type="component" value="Chromosome"/>
</dbReference>
<feature type="region of interest" description="Disordered" evidence="2">
    <location>
        <begin position="1"/>
        <end position="27"/>
    </location>
</feature>
<accession>A0A8D4BAE2</accession>
<dbReference type="InterPro" id="IPR002397">
    <property type="entry name" value="Cyt_P450_B"/>
</dbReference>
<dbReference type="InterPro" id="IPR036396">
    <property type="entry name" value="Cyt_P450_sf"/>
</dbReference>
<feature type="region of interest" description="Disordered" evidence="2">
    <location>
        <begin position="460"/>
        <end position="488"/>
    </location>
</feature>
<dbReference type="InterPro" id="IPR017972">
    <property type="entry name" value="Cyt_P450_CS"/>
</dbReference>
<protein>
    <submittedName>
        <fullName evidence="3">Cytochrome P450</fullName>
    </submittedName>
</protein>
<sequence>MTTPFQYEPGSSAGPVPPPQCPAHSMGIGPGGLRRLYGPEAEADPAGLYEKLRAEHGTVAPVLLHEDVPAWLVLGHSENLHMTRTPSQFSRDSRRWRGLQDGSVAPDHPLAPLFTWQPVCSFAEGAEHERLRGAVTDSMARIDTRGVRRHINRYSNRLVNDFCAEGRAELVTQFAERLPMMVMCAIIGMPEEYDDRLVQAARDMTRGSETAVASNAYVIGALDRLVQRRRAVPAEDFATWLVEHPAELTDKEISEHLRVVLIVAYETTANLIANVLRMVLTDPRFRARLSGGHMTVPEAVEQTLWDEPPFTAVLGRWAVGDTELGGQQIKAGDALIVGIAPANTDPAVRPDLTVSMEGNRAHMAFSSGPHECPGQDIGRAIADVGVDALLMRLPDLELAVDEDKLSRAGNFMSRHLVDLPATFAPAPQQEIDEEPLPAVARPRTPGDWVVASPAVRGAAPVGRVSPAAPTAPADAASGEGAVVPAQRSGPTRIWHAVVRWWNGH</sequence>
<dbReference type="KEGG" id="sfa:Sfla_0730"/>
<dbReference type="EMBL" id="CP002475">
    <property type="protein sequence ID" value="ADW02192.1"/>
    <property type="molecule type" value="Genomic_DNA"/>
</dbReference>
<evidence type="ECO:0000256" key="1">
    <source>
        <dbReference type="ARBA" id="ARBA00010617"/>
    </source>
</evidence>
<gene>
    <name evidence="3" type="ordered locus">Sfla_0730</name>
</gene>